<protein>
    <submittedName>
        <fullName evidence="1">Uncharacterized protein</fullName>
    </submittedName>
</protein>
<sequence>MSGPLLSGSLAKAIFQGFKGKLLTGQLRQQAAAGVDEYGDPIPGAVTLHAMQGFTDEYDDAYRARAGIPETDLIVNIFAQSLPAGIQPGKDDKAQFLGQWYQLRAVKTDPATALWVCQAFKVDAP</sequence>
<accession>A0A318T5S4</accession>
<dbReference type="RefSeq" id="WP_110749012.1">
    <property type="nucleotide sequence ID" value="NZ_QJTF01000003.1"/>
</dbReference>
<proteinExistence type="predicted"/>
<evidence type="ECO:0000313" key="1">
    <source>
        <dbReference type="EMBL" id="PYE89587.1"/>
    </source>
</evidence>
<dbReference type="OrthoDB" id="8453462at2"/>
<dbReference type="AlphaFoldDB" id="A0A318T5S4"/>
<dbReference type="EMBL" id="QJTF01000003">
    <property type="protein sequence ID" value="PYE89587.1"/>
    <property type="molecule type" value="Genomic_DNA"/>
</dbReference>
<name>A0A318T5S4_9HYPH</name>
<evidence type="ECO:0000313" key="2">
    <source>
        <dbReference type="Proteomes" id="UP000247454"/>
    </source>
</evidence>
<keyword evidence="2" id="KW-1185">Reference proteome</keyword>
<dbReference type="Proteomes" id="UP000247454">
    <property type="component" value="Unassembled WGS sequence"/>
</dbReference>
<comment type="caution">
    <text evidence="1">The sequence shown here is derived from an EMBL/GenBank/DDBJ whole genome shotgun (WGS) entry which is preliminary data.</text>
</comment>
<organism evidence="1 2">
    <name type="scientific">Phyllobacterium leguminum</name>
    <dbReference type="NCBI Taxonomy" id="314237"/>
    <lineage>
        <taxon>Bacteria</taxon>
        <taxon>Pseudomonadati</taxon>
        <taxon>Pseudomonadota</taxon>
        <taxon>Alphaproteobacteria</taxon>
        <taxon>Hyphomicrobiales</taxon>
        <taxon>Phyllobacteriaceae</taxon>
        <taxon>Phyllobacterium</taxon>
    </lineage>
</organism>
<gene>
    <name evidence="1" type="ORF">C7477_10395</name>
</gene>
<reference evidence="1 2" key="1">
    <citation type="submission" date="2018-06" db="EMBL/GenBank/DDBJ databases">
        <title>Genomic Encyclopedia of Type Strains, Phase III (KMG-III): the genomes of soil and plant-associated and newly described type strains.</title>
        <authorList>
            <person name="Whitman W."/>
        </authorList>
    </citation>
    <scope>NUCLEOTIDE SEQUENCE [LARGE SCALE GENOMIC DNA]</scope>
    <source>
        <strain evidence="1 2">ORS 1419</strain>
    </source>
</reference>